<feature type="domain" description="Flagellar hook protein FlgE/F/G-like D1" evidence="7">
    <location>
        <begin position="82"/>
        <end position="147"/>
    </location>
</feature>
<feature type="domain" description="Flagellar basal body rod protein N-terminal" evidence="5">
    <location>
        <begin position="8"/>
        <end position="35"/>
    </location>
</feature>
<gene>
    <name evidence="8" type="ORF">Q7A36_32170</name>
</gene>
<comment type="caution">
    <text evidence="8">The sequence shown here is derived from an EMBL/GenBank/DDBJ whole genome shotgun (WGS) entry which is preliminary data.</text>
</comment>
<dbReference type="InterPro" id="IPR020013">
    <property type="entry name" value="Flagellar_FlgE/F/G"/>
</dbReference>
<name>A0ABT9EA33_9PROT</name>
<dbReference type="PANTHER" id="PTHR30435">
    <property type="entry name" value="FLAGELLAR PROTEIN"/>
    <property type="match status" value="1"/>
</dbReference>
<protein>
    <submittedName>
        <fullName evidence="8">Flagellar hook basal-body protein</fullName>
    </submittedName>
</protein>
<dbReference type="Pfam" id="PF00460">
    <property type="entry name" value="Flg_bb_rod"/>
    <property type="match status" value="1"/>
</dbReference>
<dbReference type="InterPro" id="IPR019776">
    <property type="entry name" value="Flagellar_basal_body_rod_CS"/>
</dbReference>
<dbReference type="InterPro" id="IPR037925">
    <property type="entry name" value="FlgE/F/G-like"/>
</dbReference>
<evidence type="ECO:0000259" key="5">
    <source>
        <dbReference type="Pfam" id="PF00460"/>
    </source>
</evidence>
<dbReference type="EMBL" id="JAUTWS010000067">
    <property type="protein sequence ID" value="MDO9713029.1"/>
    <property type="molecule type" value="Genomic_DNA"/>
</dbReference>
<feature type="domain" description="Flagellar basal-body/hook protein C-terminal" evidence="6">
    <location>
        <begin position="200"/>
        <end position="243"/>
    </location>
</feature>
<comment type="similarity">
    <text evidence="2 4">Belongs to the flagella basal body rod proteins family.</text>
</comment>
<evidence type="ECO:0000259" key="7">
    <source>
        <dbReference type="Pfam" id="PF22692"/>
    </source>
</evidence>
<evidence type="ECO:0000256" key="1">
    <source>
        <dbReference type="ARBA" id="ARBA00004117"/>
    </source>
</evidence>
<accession>A0ABT9EA33</accession>
<keyword evidence="9" id="KW-1185">Reference proteome</keyword>
<evidence type="ECO:0000256" key="4">
    <source>
        <dbReference type="RuleBase" id="RU362116"/>
    </source>
</evidence>
<keyword evidence="8" id="KW-0969">Cilium</keyword>
<dbReference type="InterPro" id="IPR001444">
    <property type="entry name" value="Flag_bb_rod_N"/>
</dbReference>
<dbReference type="NCBIfam" id="TIGR03506">
    <property type="entry name" value="FlgEFG_subfam"/>
    <property type="match status" value="1"/>
</dbReference>
<evidence type="ECO:0000256" key="3">
    <source>
        <dbReference type="ARBA" id="ARBA00023143"/>
    </source>
</evidence>
<dbReference type="InterPro" id="IPR010930">
    <property type="entry name" value="Flg_bb/hook_C_dom"/>
</dbReference>
<dbReference type="InterPro" id="IPR053967">
    <property type="entry name" value="LlgE_F_G-like_D1"/>
</dbReference>
<evidence type="ECO:0000313" key="9">
    <source>
        <dbReference type="Proteomes" id="UP001243009"/>
    </source>
</evidence>
<evidence type="ECO:0000259" key="6">
    <source>
        <dbReference type="Pfam" id="PF06429"/>
    </source>
</evidence>
<dbReference type="Pfam" id="PF06429">
    <property type="entry name" value="Flg_bbr_C"/>
    <property type="match status" value="1"/>
</dbReference>
<comment type="subcellular location">
    <subcellularLocation>
        <location evidence="1 4">Bacterial flagellum basal body</location>
    </subcellularLocation>
</comment>
<proteinExistence type="inferred from homology"/>
<organism evidence="8 9">
    <name type="scientific">Paracraurococcus lichenis</name>
    <dbReference type="NCBI Taxonomy" id="3064888"/>
    <lineage>
        <taxon>Bacteria</taxon>
        <taxon>Pseudomonadati</taxon>
        <taxon>Pseudomonadota</taxon>
        <taxon>Alphaproteobacteria</taxon>
        <taxon>Acetobacterales</taxon>
        <taxon>Roseomonadaceae</taxon>
        <taxon>Paracraurococcus</taxon>
    </lineage>
</organism>
<dbReference type="SUPFAM" id="SSF117143">
    <property type="entry name" value="Flagellar hook protein flgE"/>
    <property type="match status" value="1"/>
</dbReference>
<dbReference type="Pfam" id="PF22692">
    <property type="entry name" value="LlgE_F_G_D1"/>
    <property type="match status" value="1"/>
</dbReference>
<keyword evidence="8" id="KW-0966">Cell projection</keyword>
<evidence type="ECO:0000256" key="2">
    <source>
        <dbReference type="ARBA" id="ARBA00009677"/>
    </source>
</evidence>
<dbReference type="PANTHER" id="PTHR30435:SF19">
    <property type="entry name" value="FLAGELLAR BASAL-BODY ROD PROTEIN FLGG"/>
    <property type="match status" value="1"/>
</dbReference>
<keyword evidence="3 4" id="KW-0975">Bacterial flagellum</keyword>
<keyword evidence="8" id="KW-0282">Flagellum</keyword>
<dbReference type="PROSITE" id="PS00588">
    <property type="entry name" value="FLAGELLA_BB_ROD"/>
    <property type="match status" value="1"/>
</dbReference>
<dbReference type="Proteomes" id="UP001243009">
    <property type="component" value="Unassembled WGS sequence"/>
</dbReference>
<dbReference type="RefSeq" id="WP_305107890.1">
    <property type="nucleotide sequence ID" value="NZ_JAUTWS010000067.1"/>
</dbReference>
<evidence type="ECO:0000313" key="8">
    <source>
        <dbReference type="EMBL" id="MDO9713029.1"/>
    </source>
</evidence>
<reference evidence="8 9" key="1">
    <citation type="submission" date="2023-08" db="EMBL/GenBank/DDBJ databases">
        <title>The draft genome sequence of Paracraurococcus sp. LOR1-02.</title>
        <authorList>
            <person name="Kingkaew E."/>
            <person name="Tanasupawat S."/>
        </authorList>
    </citation>
    <scope>NUCLEOTIDE SEQUENCE [LARGE SCALE GENOMIC DNA]</scope>
    <source>
        <strain evidence="8 9">LOR1-02</strain>
    </source>
</reference>
<sequence length="250" mass="27061">MDGPSIIGLSGQVALQRQLDAVANNVANASTAGYRGDRTLFQSYVQRLAVPGGQVSFVEDRATYIDPGQGRLSATGNPLDVAIDGEGFFAVERRNGPPGYTRDGRLRVAPDRTLVDGAGRAVLDDGNGRILMPERASKIEVREDGTMIATVDGRPELVGRLGLFNAADMRAVRKGGDGLLDIPQAQLRPVDPATRSARFAQGTLEDSSVQPVSELASLSDVQRSYERMQRIVSDDQDRLRRMIDAFSRTF</sequence>